<name>A0A0A9FCD8_ARUDO</name>
<reference evidence="1" key="1">
    <citation type="submission" date="2014-09" db="EMBL/GenBank/DDBJ databases">
        <authorList>
            <person name="Magalhaes I.L.F."/>
            <person name="Oliveira U."/>
            <person name="Santos F.R."/>
            <person name="Vidigal T.H.D.A."/>
            <person name="Brescovit A.D."/>
            <person name="Santos A.J."/>
        </authorList>
    </citation>
    <scope>NUCLEOTIDE SEQUENCE</scope>
    <source>
        <tissue evidence="1">Shoot tissue taken approximately 20 cm above the soil surface</tissue>
    </source>
</reference>
<dbReference type="EMBL" id="GBRH01191963">
    <property type="protein sequence ID" value="JAE05933.1"/>
    <property type="molecule type" value="Transcribed_RNA"/>
</dbReference>
<accession>A0A0A9FCD8</accession>
<evidence type="ECO:0000313" key="1">
    <source>
        <dbReference type="EMBL" id="JAE05933.1"/>
    </source>
</evidence>
<sequence length="10" mass="1107">MGRSSRGLFP</sequence>
<reference evidence="1" key="2">
    <citation type="journal article" date="2015" name="Data Brief">
        <title>Shoot transcriptome of the giant reed, Arundo donax.</title>
        <authorList>
            <person name="Barrero R.A."/>
            <person name="Guerrero F.D."/>
            <person name="Moolhuijzen P."/>
            <person name="Goolsby J.A."/>
            <person name="Tidwell J."/>
            <person name="Bellgard S.E."/>
            <person name="Bellgard M.I."/>
        </authorList>
    </citation>
    <scope>NUCLEOTIDE SEQUENCE</scope>
    <source>
        <tissue evidence="1">Shoot tissue taken approximately 20 cm above the soil surface</tissue>
    </source>
</reference>
<proteinExistence type="predicted"/>
<protein>
    <submittedName>
        <fullName evidence="1">Uncharacterized protein</fullName>
    </submittedName>
</protein>
<organism evidence="1">
    <name type="scientific">Arundo donax</name>
    <name type="common">Giant reed</name>
    <name type="synonym">Donax arundinaceus</name>
    <dbReference type="NCBI Taxonomy" id="35708"/>
    <lineage>
        <taxon>Eukaryota</taxon>
        <taxon>Viridiplantae</taxon>
        <taxon>Streptophyta</taxon>
        <taxon>Embryophyta</taxon>
        <taxon>Tracheophyta</taxon>
        <taxon>Spermatophyta</taxon>
        <taxon>Magnoliopsida</taxon>
        <taxon>Liliopsida</taxon>
        <taxon>Poales</taxon>
        <taxon>Poaceae</taxon>
        <taxon>PACMAD clade</taxon>
        <taxon>Arundinoideae</taxon>
        <taxon>Arundineae</taxon>
        <taxon>Arundo</taxon>
    </lineage>
</organism>